<feature type="domain" description="Mitochondrial escape protein 2 C-terminal" evidence="11">
    <location>
        <begin position="1"/>
        <end position="428"/>
    </location>
</feature>
<comment type="similarity">
    <text evidence="2 10">Belongs to the YME2 family.</text>
</comment>
<reference evidence="13" key="1">
    <citation type="submission" date="2016-05" db="EMBL/GenBank/DDBJ databases">
        <title>Comparative genomics of biotechnologically important yeasts.</title>
        <authorList>
            <consortium name="DOE Joint Genome Institute"/>
            <person name="Riley R."/>
            <person name="Haridas S."/>
            <person name="Wolfe K.H."/>
            <person name="Lopes M.R."/>
            <person name="Hittinger C.T."/>
            <person name="Goker M."/>
            <person name="Salamov A."/>
            <person name="Wisecaver J."/>
            <person name="Long T.M."/>
            <person name="Aerts A.L."/>
            <person name="Barry K."/>
            <person name="Choi C."/>
            <person name="Clum A."/>
            <person name="Coughlan A.Y."/>
            <person name="Deshpande S."/>
            <person name="Douglass A.P."/>
            <person name="Hanson S.J."/>
            <person name="Klenk H.-P."/>
            <person name="Labutti K."/>
            <person name="Lapidus A."/>
            <person name="Lindquist E."/>
            <person name="Lipzen A."/>
            <person name="Meier-Kolthoff J.P."/>
            <person name="Ohm R.A."/>
            <person name="Otillar R.P."/>
            <person name="Pangilinan J."/>
            <person name="Peng Y."/>
            <person name="Rokas A."/>
            <person name="Rosa C.A."/>
            <person name="Scheuner C."/>
            <person name="Sibirny A.A."/>
            <person name="Slot J.C."/>
            <person name="Stielow J.B."/>
            <person name="Sun H."/>
            <person name="Kurtzman C.P."/>
            <person name="Blackwell M."/>
            <person name="Grigoriev I.V."/>
            <person name="Jeffries T.W."/>
        </authorList>
    </citation>
    <scope>NUCLEOTIDE SEQUENCE [LARGE SCALE GENOMIC DNA]</scope>
    <source>
        <strain evidence="13">DSM 1968</strain>
    </source>
</reference>
<keyword evidence="13" id="KW-1185">Reference proteome</keyword>
<dbReference type="EMBL" id="KV454486">
    <property type="protein sequence ID" value="ODV59418.1"/>
    <property type="molecule type" value="Genomic_DNA"/>
</dbReference>
<evidence type="ECO:0000259" key="11">
    <source>
        <dbReference type="Pfam" id="PF10443"/>
    </source>
</evidence>
<dbReference type="InterPro" id="IPR018850">
    <property type="entry name" value="Mt_escape_2_C"/>
</dbReference>
<dbReference type="GO" id="GO:0006397">
    <property type="term" value="P:mRNA processing"/>
    <property type="evidence" value="ECO:0007669"/>
    <property type="project" value="UniProtKB-UniRule"/>
</dbReference>
<sequence length="468" mass="53254">MVIKHALKDKDNVLYIDLDKIVKSRRPRQFISNFADQIGYFPEFSWLNSINKMIDLGVQGFTGSKSGLSETVENQFKAMLNSTMMAIRKISLKNYDKTSKRPLVKSGIGNKINLNRNGNRSANDNSLSMSYLKEEDYLQQHPEEKPIIVIDRFLSKSDNYSFVYKEIADWAALLVSMNLAQVIFLTEDVSSLQLLADSLPNQVFKVSTLEDASTDSSREYVLNQLMNGSSSKHVDDIRNNGINTGINNKKFESGFGIPRYQLIELDDALGPIGGRMLDLQAFVRRVKSGELPKQALDEMIKQTAEQVTQIFIIRNNNLLESAQAWNIIKLLSEEEAIPYSKVYHLPLFKSNSIEVLSKLERENLIRIVKDRGVIDKIKPGKPLLRAAFNNIVNDQKIYNVLETSYLTNLIKFEVNRIKTWEDEIKGLGYAVNNKEFKTRVSHLANKISESTKVIESSEAEIKSLSKKR</sequence>
<comment type="subcellular location">
    <subcellularLocation>
        <location evidence="1 10">Mitochondrion inner membrane</location>
        <topology evidence="1 10">Single-pass membrane protein</topology>
    </subcellularLocation>
</comment>
<dbReference type="STRING" id="1344418.A0A1D2VCJ7"/>
<evidence type="ECO:0000313" key="12">
    <source>
        <dbReference type="EMBL" id="ODV59418.1"/>
    </source>
</evidence>
<dbReference type="OrthoDB" id="10267654at2759"/>
<evidence type="ECO:0000256" key="9">
    <source>
        <dbReference type="ARBA" id="ARBA00025276"/>
    </source>
</evidence>
<evidence type="ECO:0000256" key="8">
    <source>
        <dbReference type="ARBA" id="ARBA00023136"/>
    </source>
</evidence>
<dbReference type="GO" id="GO:0003723">
    <property type="term" value="F:RNA binding"/>
    <property type="evidence" value="ECO:0007669"/>
    <property type="project" value="UniProtKB-UniRule"/>
</dbReference>
<accession>A0A1D2VCJ7</accession>
<evidence type="ECO:0000256" key="3">
    <source>
        <dbReference type="ARBA" id="ARBA00020222"/>
    </source>
</evidence>
<evidence type="ECO:0000256" key="6">
    <source>
        <dbReference type="ARBA" id="ARBA00022989"/>
    </source>
</evidence>
<dbReference type="AlphaFoldDB" id="A0A1D2VCJ7"/>
<evidence type="ECO:0000256" key="10">
    <source>
        <dbReference type="RuleBase" id="RU367108"/>
    </source>
</evidence>
<dbReference type="GO" id="GO:0005743">
    <property type="term" value="C:mitochondrial inner membrane"/>
    <property type="evidence" value="ECO:0007669"/>
    <property type="project" value="UniProtKB-SubCell"/>
</dbReference>
<dbReference type="GeneID" id="30967378"/>
<dbReference type="Pfam" id="PF10443">
    <property type="entry name" value="RNA12"/>
    <property type="match status" value="1"/>
</dbReference>
<evidence type="ECO:0000256" key="5">
    <source>
        <dbReference type="ARBA" id="ARBA00022792"/>
    </source>
</evidence>
<name>A0A1D2VCJ7_9ASCO</name>
<dbReference type="InParanoid" id="A0A1D2VCJ7"/>
<dbReference type="RefSeq" id="XP_020045725.1">
    <property type="nucleotide sequence ID" value="XM_020193742.1"/>
</dbReference>
<dbReference type="FunCoup" id="A0A1D2VCJ7">
    <property type="interactions" value="131"/>
</dbReference>
<dbReference type="Proteomes" id="UP000095038">
    <property type="component" value="Unassembled WGS sequence"/>
</dbReference>
<evidence type="ECO:0000313" key="13">
    <source>
        <dbReference type="Proteomes" id="UP000095038"/>
    </source>
</evidence>
<keyword evidence="8" id="KW-0472">Membrane</keyword>
<proteinExistence type="inferred from homology"/>
<evidence type="ECO:0000256" key="1">
    <source>
        <dbReference type="ARBA" id="ARBA00004434"/>
    </source>
</evidence>
<keyword evidence="7 10" id="KW-0496">Mitochondrion</keyword>
<organism evidence="12 13">
    <name type="scientific">Ascoidea rubescens DSM 1968</name>
    <dbReference type="NCBI Taxonomy" id="1344418"/>
    <lineage>
        <taxon>Eukaryota</taxon>
        <taxon>Fungi</taxon>
        <taxon>Dikarya</taxon>
        <taxon>Ascomycota</taxon>
        <taxon>Saccharomycotina</taxon>
        <taxon>Saccharomycetes</taxon>
        <taxon>Ascoideaceae</taxon>
        <taxon>Ascoidea</taxon>
    </lineage>
</organism>
<keyword evidence="6" id="KW-1133">Transmembrane helix</keyword>
<dbReference type="PANTHER" id="PTHR32198">
    <property type="entry name" value="MITOCHONDRIAL ESCAPE PROTEIN 2"/>
    <property type="match status" value="1"/>
</dbReference>
<keyword evidence="4" id="KW-0812">Transmembrane</keyword>
<gene>
    <name evidence="12" type="ORF">ASCRUDRAFT_77159</name>
</gene>
<evidence type="ECO:0000256" key="7">
    <source>
        <dbReference type="ARBA" id="ARBA00023128"/>
    </source>
</evidence>
<dbReference type="InterPro" id="IPR039627">
    <property type="entry name" value="Yme2_C"/>
</dbReference>
<evidence type="ECO:0000256" key="4">
    <source>
        <dbReference type="ARBA" id="ARBA00022692"/>
    </source>
</evidence>
<evidence type="ECO:0000256" key="2">
    <source>
        <dbReference type="ARBA" id="ARBA00010320"/>
    </source>
</evidence>
<protein>
    <recommendedName>
        <fullName evidence="3 10">Mitochondrial escape protein 2</fullName>
    </recommendedName>
</protein>
<keyword evidence="10" id="KW-0507">mRNA processing</keyword>
<keyword evidence="10" id="KW-0694">RNA-binding</keyword>
<keyword evidence="5 10" id="KW-0999">Mitochondrion inner membrane</keyword>
<comment type="function">
    <text evidence="9 10">Plays a role in maintaining the mitochondrial genome and in controlling the mtDNA escape. Involved in the regulation of mtDNA nucleotide structure and number. May have a dispensable role in early maturation of pre-rRNA.</text>
</comment>
<dbReference type="PANTHER" id="PTHR32198:SF2">
    <property type="entry name" value="MITOCHONDRIAL ESCAPE PROTEIN 2"/>
    <property type="match status" value="1"/>
</dbReference>